<sequence>MKTRVPVGLSNKHVHLSRKDIDALFGEGYELKIKKPISQPGQFAAEEFVDVVGPKGTIKMRVLGPARPHAQIEILASDTFKLGVPKVIRDSWDLDGTPGCILRGPKGEVEIDKGVIVASRHIHMTISQAKEYGVKDGDIVKVRVPGERGLIFENVLIRSNERCGLEMHIDLEEGNAAGCKNGDMLEIIKD</sequence>
<dbReference type="InterPro" id="IPR008300">
    <property type="entry name" value="PTAC"/>
</dbReference>
<evidence type="ECO:0000256" key="7">
    <source>
        <dbReference type="ARBA" id="ARBA00022833"/>
    </source>
</evidence>
<reference evidence="11 12" key="1">
    <citation type="submission" date="2018-08" db="EMBL/GenBank/DDBJ databases">
        <title>A genome reference for cultivated species of the human gut microbiota.</title>
        <authorList>
            <person name="Zou Y."/>
            <person name="Xue W."/>
            <person name="Luo G."/>
        </authorList>
    </citation>
    <scope>NUCLEOTIDE SEQUENCE [LARGE SCALE GENOMIC DNA]</scope>
    <source>
        <strain evidence="11 12">AM25-6</strain>
    </source>
</reference>
<accession>A0A3E3DZP4</accession>
<dbReference type="GO" id="GO:0051144">
    <property type="term" value="P:1,2-propanediol catabolic process"/>
    <property type="evidence" value="ECO:0007669"/>
    <property type="project" value="UniProtKB-UniPathway"/>
</dbReference>
<keyword evidence="6" id="KW-0479">Metal-binding</keyword>
<protein>
    <recommendedName>
        <fullName evidence="4 10">Phosphate propanoyltransferase</fullName>
        <ecNumber evidence="3 10">2.3.1.222</ecNumber>
    </recommendedName>
</protein>
<evidence type="ECO:0000256" key="2">
    <source>
        <dbReference type="ARBA" id="ARBA00007342"/>
    </source>
</evidence>
<dbReference type="PANTHER" id="PTHR39453">
    <property type="entry name" value="PHOSPHATE PROPANOYLTRANSFERASE"/>
    <property type="match status" value="1"/>
</dbReference>
<dbReference type="RefSeq" id="WP_007049222.1">
    <property type="nucleotide sequence ID" value="NZ_CABKNJ010000005.1"/>
</dbReference>
<comment type="cofactor">
    <cofactor evidence="1">
        <name>Zn(2+)</name>
        <dbReference type="ChEBI" id="CHEBI:29105"/>
    </cofactor>
</comment>
<evidence type="ECO:0000256" key="4">
    <source>
        <dbReference type="ARBA" id="ARBA00020837"/>
    </source>
</evidence>
<evidence type="ECO:0000256" key="8">
    <source>
        <dbReference type="ARBA" id="ARBA00023315"/>
    </source>
</evidence>
<evidence type="ECO:0000256" key="5">
    <source>
        <dbReference type="ARBA" id="ARBA00022679"/>
    </source>
</evidence>
<comment type="pathway">
    <text evidence="10">Polyol metabolism; 1,2-propanediol degradation.</text>
</comment>
<evidence type="ECO:0000256" key="10">
    <source>
        <dbReference type="PIRNR" id="PIRNR010130"/>
    </source>
</evidence>
<dbReference type="UniPathway" id="UPA00621"/>
<dbReference type="GeneID" id="97999660"/>
<name>A0A3E3DZP4_9FIRM</name>
<dbReference type="PIRSF" id="PIRSF010130">
    <property type="entry name" value="PduL"/>
    <property type="match status" value="1"/>
</dbReference>
<comment type="caution">
    <text evidence="11">The sequence shown here is derived from an EMBL/GenBank/DDBJ whole genome shotgun (WGS) entry which is preliminary data.</text>
</comment>
<organism evidence="11 12">
    <name type="scientific">Anaerofustis stercorihominis</name>
    <dbReference type="NCBI Taxonomy" id="214853"/>
    <lineage>
        <taxon>Bacteria</taxon>
        <taxon>Bacillati</taxon>
        <taxon>Bacillota</taxon>
        <taxon>Clostridia</taxon>
        <taxon>Eubacteriales</taxon>
        <taxon>Eubacteriaceae</taxon>
        <taxon>Anaerofustis</taxon>
    </lineage>
</organism>
<comment type="function">
    <text evidence="10">Involved in 1,2-propanediol (1,2-PD) degradation by catalyzing the conversion of propanoyl-CoA to propanoyl-phosphate.</text>
</comment>
<dbReference type="EC" id="2.3.1.222" evidence="3 10"/>
<dbReference type="GO" id="GO:0046872">
    <property type="term" value="F:metal ion binding"/>
    <property type="evidence" value="ECO:0007669"/>
    <property type="project" value="UniProtKB-KW"/>
</dbReference>
<dbReference type="NCBIfam" id="NF011652">
    <property type="entry name" value="PRK15070.1"/>
    <property type="match status" value="1"/>
</dbReference>
<gene>
    <name evidence="11" type="ORF">DW687_06435</name>
</gene>
<comment type="similarity">
    <text evidence="2 10">Belongs to the PduL family.</text>
</comment>
<keyword evidence="5 10" id="KW-0808">Transferase</keyword>
<dbReference type="EMBL" id="QUSM01000003">
    <property type="protein sequence ID" value="RGD74399.1"/>
    <property type="molecule type" value="Genomic_DNA"/>
</dbReference>
<dbReference type="AlphaFoldDB" id="A0A3E3DZP4"/>
<comment type="catalytic activity">
    <reaction evidence="9 10">
        <text>propanoyl-CoA + phosphate = propanoyl phosphate + CoA</text>
        <dbReference type="Rhea" id="RHEA:28046"/>
        <dbReference type="ChEBI" id="CHEBI:43474"/>
        <dbReference type="ChEBI" id="CHEBI:57287"/>
        <dbReference type="ChEBI" id="CHEBI:57392"/>
        <dbReference type="ChEBI" id="CHEBI:58933"/>
        <dbReference type="EC" id="2.3.1.222"/>
    </reaction>
</comment>
<evidence type="ECO:0000256" key="1">
    <source>
        <dbReference type="ARBA" id="ARBA00001947"/>
    </source>
</evidence>
<evidence type="ECO:0000313" key="12">
    <source>
        <dbReference type="Proteomes" id="UP000261212"/>
    </source>
</evidence>
<evidence type="ECO:0000313" key="11">
    <source>
        <dbReference type="EMBL" id="RGD74399.1"/>
    </source>
</evidence>
<keyword evidence="8 10" id="KW-0012">Acyltransferase</keyword>
<evidence type="ECO:0000256" key="6">
    <source>
        <dbReference type="ARBA" id="ARBA00022723"/>
    </source>
</evidence>
<dbReference type="Proteomes" id="UP000261212">
    <property type="component" value="Unassembled WGS sequence"/>
</dbReference>
<evidence type="ECO:0000256" key="9">
    <source>
        <dbReference type="ARBA" id="ARBA00047589"/>
    </source>
</evidence>
<proteinExistence type="inferred from homology"/>
<evidence type="ECO:0000256" key="3">
    <source>
        <dbReference type="ARBA" id="ARBA00012206"/>
    </source>
</evidence>
<dbReference type="Pfam" id="PF06130">
    <property type="entry name" value="PTAC"/>
    <property type="match status" value="1"/>
</dbReference>
<keyword evidence="7" id="KW-0862">Zinc</keyword>
<dbReference type="GO" id="GO:0016747">
    <property type="term" value="F:acyltransferase activity, transferring groups other than amino-acyl groups"/>
    <property type="evidence" value="ECO:0007669"/>
    <property type="project" value="InterPro"/>
</dbReference>
<dbReference type="PANTHER" id="PTHR39453:SF1">
    <property type="entry name" value="PHOSPHATE PROPANOYLTRANSFERASE"/>
    <property type="match status" value="1"/>
</dbReference>